<evidence type="ECO:0000313" key="2">
    <source>
        <dbReference type="EMBL" id="SIT52241.1"/>
    </source>
</evidence>
<dbReference type="Proteomes" id="UP000195569">
    <property type="component" value="Unassembled WGS sequence"/>
</dbReference>
<feature type="region of interest" description="Disordered" evidence="1">
    <location>
        <begin position="69"/>
        <end position="101"/>
    </location>
</feature>
<evidence type="ECO:0000256" key="1">
    <source>
        <dbReference type="SAM" id="MobiDB-lite"/>
    </source>
</evidence>
<evidence type="ECO:0000313" key="3">
    <source>
        <dbReference type="Proteomes" id="UP000195569"/>
    </source>
</evidence>
<dbReference type="EMBL" id="CYGY02000227">
    <property type="protein sequence ID" value="SIT52241.1"/>
    <property type="molecule type" value="Genomic_DNA"/>
</dbReference>
<gene>
    <name evidence="2" type="ORF">BN2476_2270002</name>
</gene>
<organism evidence="2 3">
    <name type="scientific">Paraburkholderia piptadeniae</name>
    <dbReference type="NCBI Taxonomy" id="1701573"/>
    <lineage>
        <taxon>Bacteria</taxon>
        <taxon>Pseudomonadati</taxon>
        <taxon>Pseudomonadota</taxon>
        <taxon>Betaproteobacteria</taxon>
        <taxon>Burkholderiales</taxon>
        <taxon>Burkholderiaceae</taxon>
        <taxon>Paraburkholderia</taxon>
    </lineage>
</organism>
<comment type="caution">
    <text evidence="2">The sequence shown here is derived from an EMBL/GenBank/DDBJ whole genome shotgun (WGS) entry which is preliminary data.</text>
</comment>
<protein>
    <submittedName>
        <fullName evidence="2">Uncharacterized protein</fullName>
    </submittedName>
</protein>
<reference evidence="2" key="1">
    <citation type="submission" date="2016-12" db="EMBL/GenBank/DDBJ databases">
        <authorList>
            <person name="Moulin L."/>
        </authorList>
    </citation>
    <scope>NUCLEOTIDE SEQUENCE [LARGE SCALE GENOMIC DNA]</scope>
    <source>
        <strain evidence="2">STM 7183</strain>
    </source>
</reference>
<accession>A0A1N7SXX5</accession>
<name>A0A1N7SXX5_9BURK</name>
<feature type="compositionally biased region" description="Gly residues" evidence="1">
    <location>
        <begin position="72"/>
        <end position="81"/>
    </location>
</feature>
<sequence length="162" mass="17442">MPCRFARRRIGVRFFWGPLLVALEKAACSSPTTKAWRTSCVTCLALGRGPLSQCWSLPARRCRGYERNDGGARAGTAGGARGTAPPGAREWKSGSRSGRGRGGSALDAYIVHLGKRFTHSVRAPMIEDMQACGMETAAYSCPFHLHYMRAANAIPIRGGRGS</sequence>
<proteinExistence type="predicted"/>
<keyword evidence="3" id="KW-1185">Reference proteome</keyword>
<dbReference type="AlphaFoldDB" id="A0A1N7SXX5"/>